<gene>
    <name evidence="2" type="ordered locus">UWK_01627</name>
</gene>
<proteinExistence type="predicted"/>
<evidence type="ECO:0000313" key="2">
    <source>
        <dbReference type="EMBL" id="AGF78185.1"/>
    </source>
</evidence>
<dbReference type="STRING" id="1167006.UWK_01627"/>
<dbReference type="HOGENOM" id="CLU_1150418_0_0_7"/>
<protein>
    <submittedName>
        <fullName evidence="2">Uncharacterized protein</fullName>
    </submittedName>
</protein>
<sequence length="238" mass="27726">MEDFAQTLAFEVKKDIAERYFGFRKIIEKDSDDYQKDIISSALLLETKIGFDLLRIYALLQEDALIEQFYKLTNLGDVLFFDSYVTTSRTIRKRLFEDQEVRGFFRKSQFSNMFFDVYESLRDHVHDYRNRIAMLAEDHNVIEEEIKLFYQKNDISGIMLFLRNLDGDSGTSGTMSGGIDGNSAISMEQKMRLQPPQPVEKFLPILKEIPSQSAIKSELKSLINQAYKQQPELNLKEL</sequence>
<dbReference type="AlphaFoldDB" id="M1PEP2"/>
<reference evidence="3" key="1">
    <citation type="journal article" date="2013" name="Stand. Genomic Sci.">
        <title>Complete genome sequence of Desulfocapsa sulfexigens, a marine deltaproteobacterium specialized in disproportionating inorganic sulfur compounds.</title>
        <authorList>
            <person name="Finster K.W."/>
            <person name="Kjeldsen K.U."/>
            <person name="Kube M."/>
            <person name="Reinhardt R."/>
            <person name="Mussmann M."/>
            <person name="Amann R."/>
            <person name="Schreiber L."/>
        </authorList>
    </citation>
    <scope>NUCLEOTIDE SEQUENCE [LARGE SCALE GENOMIC DNA]</scope>
    <source>
        <strain evidence="3">DSM 10523 / SB164P1</strain>
    </source>
</reference>
<feature type="coiled-coil region" evidence="1">
    <location>
        <begin position="118"/>
        <end position="145"/>
    </location>
</feature>
<dbReference type="EMBL" id="CP003985">
    <property type="protein sequence ID" value="AGF78185.1"/>
    <property type="molecule type" value="Genomic_DNA"/>
</dbReference>
<evidence type="ECO:0000256" key="1">
    <source>
        <dbReference type="SAM" id="Coils"/>
    </source>
</evidence>
<dbReference type="RefSeq" id="WP_015403876.1">
    <property type="nucleotide sequence ID" value="NC_020304.1"/>
</dbReference>
<dbReference type="Proteomes" id="UP000011721">
    <property type="component" value="Chromosome"/>
</dbReference>
<dbReference type="eggNOG" id="ENOG503355K">
    <property type="taxonomic scope" value="Bacteria"/>
</dbReference>
<organism evidence="2 3">
    <name type="scientific">Desulfocapsa sulfexigens (strain DSM 10523 / SB164P1)</name>
    <dbReference type="NCBI Taxonomy" id="1167006"/>
    <lineage>
        <taxon>Bacteria</taxon>
        <taxon>Pseudomonadati</taxon>
        <taxon>Thermodesulfobacteriota</taxon>
        <taxon>Desulfobulbia</taxon>
        <taxon>Desulfobulbales</taxon>
        <taxon>Desulfocapsaceae</taxon>
        <taxon>Desulfocapsa</taxon>
    </lineage>
</organism>
<dbReference type="KEGG" id="dsf:UWK_01627"/>
<name>M1PEP2_DESSD</name>
<accession>M1PEP2</accession>
<dbReference type="OrthoDB" id="9788158at2"/>
<keyword evidence="3" id="KW-1185">Reference proteome</keyword>
<evidence type="ECO:0000313" key="3">
    <source>
        <dbReference type="Proteomes" id="UP000011721"/>
    </source>
</evidence>
<keyword evidence="1" id="KW-0175">Coiled coil</keyword>